<keyword evidence="4" id="KW-1185">Reference proteome</keyword>
<dbReference type="OrthoDB" id="959646at2"/>
<dbReference type="PANTHER" id="PTHR46558">
    <property type="entry name" value="TRACRIPTIONAL REGULATORY PROTEIN-RELATED-RELATED"/>
    <property type="match status" value="1"/>
</dbReference>
<dbReference type="CDD" id="cd00093">
    <property type="entry name" value="HTH_XRE"/>
    <property type="match status" value="1"/>
</dbReference>
<sequence>MYPTNLTLCKLREEKGYSQEFVAAQLGTSQSTYSRIESGQRPLKAKELVAVSSLYNISIDKLLDGGG</sequence>
<evidence type="ECO:0000313" key="3">
    <source>
        <dbReference type="EMBL" id="TDB69265.1"/>
    </source>
</evidence>
<dbReference type="Gene3D" id="1.10.260.40">
    <property type="entry name" value="lambda repressor-like DNA-binding domains"/>
    <property type="match status" value="1"/>
</dbReference>
<accession>A0A4V2XAX3</accession>
<keyword evidence="1" id="KW-0238">DNA-binding</keyword>
<dbReference type="GO" id="GO:0003677">
    <property type="term" value="F:DNA binding"/>
    <property type="evidence" value="ECO:0007669"/>
    <property type="project" value="UniProtKB-KW"/>
</dbReference>
<dbReference type="SMART" id="SM00530">
    <property type="entry name" value="HTH_XRE"/>
    <property type="match status" value="1"/>
</dbReference>
<dbReference type="SUPFAM" id="SSF47413">
    <property type="entry name" value="lambda repressor-like DNA-binding domains"/>
    <property type="match status" value="1"/>
</dbReference>
<protein>
    <submittedName>
        <fullName evidence="3">XRE family transcriptional regulator</fullName>
    </submittedName>
</protein>
<comment type="caution">
    <text evidence="3">The sequence shown here is derived from an EMBL/GenBank/DDBJ whole genome shotgun (WGS) entry which is preliminary data.</text>
</comment>
<dbReference type="PROSITE" id="PS50943">
    <property type="entry name" value="HTH_CROC1"/>
    <property type="match status" value="1"/>
</dbReference>
<evidence type="ECO:0000259" key="2">
    <source>
        <dbReference type="PROSITE" id="PS50943"/>
    </source>
</evidence>
<dbReference type="InterPro" id="IPR010982">
    <property type="entry name" value="Lambda_DNA-bd_dom_sf"/>
</dbReference>
<dbReference type="Proteomes" id="UP000295706">
    <property type="component" value="Unassembled WGS sequence"/>
</dbReference>
<dbReference type="PANTHER" id="PTHR46558:SF14">
    <property type="entry name" value="HTH-TYPE TRANSCRIPTIONAL REGULATOR ANSR"/>
    <property type="match status" value="1"/>
</dbReference>
<dbReference type="InterPro" id="IPR001387">
    <property type="entry name" value="Cro/C1-type_HTH"/>
</dbReference>
<dbReference type="EMBL" id="SMJU01000001">
    <property type="protein sequence ID" value="TDB69265.1"/>
    <property type="molecule type" value="Genomic_DNA"/>
</dbReference>
<dbReference type="Pfam" id="PF01381">
    <property type="entry name" value="HTH_3"/>
    <property type="match status" value="1"/>
</dbReference>
<organism evidence="3 4">
    <name type="scientific">Arundinibacter roseus</name>
    <dbReference type="NCBI Taxonomy" id="2070510"/>
    <lineage>
        <taxon>Bacteria</taxon>
        <taxon>Pseudomonadati</taxon>
        <taxon>Bacteroidota</taxon>
        <taxon>Cytophagia</taxon>
        <taxon>Cytophagales</taxon>
        <taxon>Spirosomataceae</taxon>
        <taxon>Arundinibacter</taxon>
    </lineage>
</organism>
<name>A0A4V2XAX3_9BACT</name>
<proteinExistence type="predicted"/>
<feature type="domain" description="HTH cro/C1-type" evidence="2">
    <location>
        <begin position="10"/>
        <end position="62"/>
    </location>
</feature>
<evidence type="ECO:0000256" key="1">
    <source>
        <dbReference type="ARBA" id="ARBA00023125"/>
    </source>
</evidence>
<evidence type="ECO:0000313" key="4">
    <source>
        <dbReference type="Proteomes" id="UP000295706"/>
    </source>
</evidence>
<gene>
    <name evidence="3" type="ORF">EZE20_02260</name>
</gene>
<reference evidence="3 4" key="1">
    <citation type="submission" date="2019-02" db="EMBL/GenBank/DDBJ databases">
        <title>Arundinibacter roseus gen. nov., sp. nov., a new member of the family Cytophagaceae.</title>
        <authorList>
            <person name="Szuroczki S."/>
            <person name="Khayer B."/>
            <person name="Sproer C."/>
            <person name="Toumi M."/>
            <person name="Szabo A."/>
            <person name="Felfoldi T."/>
            <person name="Schumann P."/>
            <person name="Toth E."/>
        </authorList>
    </citation>
    <scope>NUCLEOTIDE SEQUENCE [LARGE SCALE GENOMIC DNA]</scope>
    <source>
        <strain evidence="3 4">DMA-k-7a</strain>
    </source>
</reference>
<dbReference type="AlphaFoldDB" id="A0A4V2XAX3"/>